<protein>
    <submittedName>
        <fullName evidence="2">Uncharacterized protein LOC103707051 isoform X1</fullName>
    </submittedName>
</protein>
<dbReference type="RefSeq" id="XP_038983991.1">
    <property type="nucleotide sequence ID" value="XM_039128063.1"/>
</dbReference>
<reference evidence="1" key="1">
    <citation type="journal article" date="2019" name="Nat. Commun.">
        <title>Genome-wide association mapping of date palm fruit traits.</title>
        <authorList>
            <person name="Hazzouri K.M."/>
            <person name="Gros-Balthazard M."/>
            <person name="Flowers J.M."/>
            <person name="Copetti D."/>
            <person name="Lemansour A."/>
            <person name="Lebrun M."/>
            <person name="Masmoudi K."/>
            <person name="Ferrand S."/>
            <person name="Dhar M.I."/>
            <person name="Fresquez Z.A."/>
            <person name="Rosas U."/>
            <person name="Zhang J."/>
            <person name="Talag J."/>
            <person name="Lee S."/>
            <person name="Kudrna D."/>
            <person name="Powell R.F."/>
            <person name="Leitch I.J."/>
            <person name="Krueger R.R."/>
            <person name="Wing R.A."/>
            <person name="Amiri K.M.A."/>
            <person name="Purugganan M.D."/>
        </authorList>
    </citation>
    <scope>NUCLEOTIDE SEQUENCE [LARGE SCALE GENOMIC DNA]</scope>
    <source>
        <strain evidence="1">cv. Khalas</strain>
    </source>
</reference>
<gene>
    <name evidence="2" type="primary">LOC103707051</name>
</gene>
<dbReference type="Proteomes" id="UP000228380">
    <property type="component" value="Chromosome 7"/>
</dbReference>
<evidence type="ECO:0000313" key="1">
    <source>
        <dbReference type="Proteomes" id="UP000228380"/>
    </source>
</evidence>
<sequence length="162" mass="17908">MLQSKFCGKNKKNHNTVLAKTLKGGHEHVILIAKAESFKPFYFSLSLSICHARRATAAHRAFSIARSLPVAAGRSQREEEEPQGGMRLGRDFFSFSGLGCFIVCGLKRKNLFSLLPMQRALWDLNQEKHGVFCARGSGSHCLLITGGSGTWSPDMEWVPIDA</sequence>
<dbReference type="AlphaFoldDB" id="A0A8B9ABB3"/>
<proteinExistence type="predicted"/>
<keyword evidence="1" id="KW-1185">Reference proteome</keyword>
<name>A0A8B9ABB3_PHODC</name>
<reference evidence="2" key="2">
    <citation type="submission" date="2025-08" db="UniProtKB">
        <authorList>
            <consortium name="RefSeq"/>
        </authorList>
    </citation>
    <scope>IDENTIFICATION</scope>
    <source>
        <tissue evidence="2">Young leaves</tissue>
    </source>
</reference>
<evidence type="ECO:0000313" key="2">
    <source>
        <dbReference type="RefSeq" id="XP_038983991.1"/>
    </source>
</evidence>
<dbReference type="GeneID" id="103707051"/>
<organism evidence="1 2">
    <name type="scientific">Phoenix dactylifera</name>
    <name type="common">Date palm</name>
    <dbReference type="NCBI Taxonomy" id="42345"/>
    <lineage>
        <taxon>Eukaryota</taxon>
        <taxon>Viridiplantae</taxon>
        <taxon>Streptophyta</taxon>
        <taxon>Embryophyta</taxon>
        <taxon>Tracheophyta</taxon>
        <taxon>Spermatophyta</taxon>
        <taxon>Magnoliopsida</taxon>
        <taxon>Liliopsida</taxon>
        <taxon>Arecaceae</taxon>
        <taxon>Coryphoideae</taxon>
        <taxon>Phoeniceae</taxon>
        <taxon>Phoenix</taxon>
    </lineage>
</organism>
<accession>A0A8B9ABB3</accession>